<dbReference type="HAMAP" id="MF_02071">
    <property type="entry name" value="RlpA"/>
    <property type="match status" value="1"/>
</dbReference>
<dbReference type="GO" id="GO:0008932">
    <property type="term" value="F:lytic endotransglycosylase activity"/>
    <property type="evidence" value="ECO:0007669"/>
    <property type="project" value="UniProtKB-UniRule"/>
</dbReference>
<dbReference type="EC" id="4.2.2.-" evidence="3"/>
<dbReference type="CDD" id="cd22268">
    <property type="entry name" value="DPBB_RlpA-like"/>
    <property type="match status" value="1"/>
</dbReference>
<dbReference type="RefSeq" id="WP_018574057.1">
    <property type="nucleotide sequence ID" value="NZ_CP065725.1"/>
</dbReference>
<feature type="chain" id="PRO_5017095166" description="Endolytic peptidoglycan transglycosylase RlpA" evidence="3">
    <location>
        <begin position="26"/>
        <end position="243"/>
    </location>
</feature>
<protein>
    <recommendedName>
        <fullName evidence="3">Endolytic peptidoglycan transglycosylase RlpA</fullName>
        <ecNumber evidence="3">4.2.2.-</ecNumber>
    </recommendedName>
</protein>
<evidence type="ECO:0000313" key="7">
    <source>
        <dbReference type="Proteomes" id="UP000254603"/>
    </source>
</evidence>
<evidence type="ECO:0000256" key="4">
    <source>
        <dbReference type="RuleBase" id="RU003495"/>
    </source>
</evidence>
<dbReference type="GO" id="GO:0000270">
    <property type="term" value="P:peptidoglycan metabolic process"/>
    <property type="evidence" value="ECO:0007669"/>
    <property type="project" value="UniProtKB-UniRule"/>
</dbReference>
<proteinExistence type="inferred from homology"/>
<comment type="function">
    <text evidence="3">Lytic transglycosylase with a strong preference for naked glycan strands that lack stem peptides.</text>
</comment>
<dbReference type="InterPro" id="IPR009009">
    <property type="entry name" value="RlpA-like_DPBB"/>
</dbReference>
<feature type="signal peptide" evidence="3">
    <location>
        <begin position="1"/>
        <end position="25"/>
    </location>
</feature>
<evidence type="ECO:0000313" key="6">
    <source>
        <dbReference type="EMBL" id="SUA53478.1"/>
    </source>
</evidence>
<dbReference type="InterPro" id="IPR034718">
    <property type="entry name" value="RlpA"/>
</dbReference>
<organism evidence="6 7">
    <name type="scientific">Oligella ureolytica</name>
    <dbReference type="NCBI Taxonomy" id="90244"/>
    <lineage>
        <taxon>Bacteria</taxon>
        <taxon>Pseudomonadati</taxon>
        <taxon>Pseudomonadota</taxon>
        <taxon>Betaproteobacteria</taxon>
        <taxon>Burkholderiales</taxon>
        <taxon>Alcaligenaceae</taxon>
        <taxon>Oligella</taxon>
    </lineage>
</organism>
<sequence length="243" mass="26367" precursor="true">MMSIKKSLLSAVCVGGLFFSSIASAALQQDSSIQQLIGESESTNTPTTESFRITVHGIFPESEYESLFNGSLENAPTHSAEELQAALNPQAAIELTHDLKTQPTLRAESQQGLTGQHVRAKRGKSYVVKGIRYTPFASISEFTEIGEASWYGPGFHGRKTAAGERYNQNELTAAHKELPLNSVVRVTHEITGKSVVVRINDRGPFHGDRVIDMSYAAAKAIGMLQQGKANVKIELLPKGKPSL</sequence>
<gene>
    <name evidence="3" type="primary">rlpA</name>
    <name evidence="6" type="ORF">NCTC11997_01185</name>
</gene>
<dbReference type="SUPFAM" id="SSF50685">
    <property type="entry name" value="Barwin-like endoglucanases"/>
    <property type="match status" value="1"/>
</dbReference>
<keyword evidence="2 3" id="KW-0961">Cell wall biogenesis/degradation</keyword>
<keyword evidence="1 3" id="KW-0456">Lyase</keyword>
<dbReference type="PANTHER" id="PTHR34183">
    <property type="entry name" value="ENDOLYTIC PEPTIDOGLYCAN TRANSGLYCOSYLASE RLPA"/>
    <property type="match status" value="1"/>
</dbReference>
<evidence type="ECO:0000259" key="5">
    <source>
        <dbReference type="Pfam" id="PF03330"/>
    </source>
</evidence>
<feature type="domain" description="RlpA-like protein double-psi beta-barrel" evidence="5">
    <location>
        <begin position="144"/>
        <end position="233"/>
    </location>
</feature>
<dbReference type="STRING" id="1122619.GCA_000373745_00873"/>
<dbReference type="EMBL" id="UGSB01000001">
    <property type="protein sequence ID" value="SUA53478.1"/>
    <property type="molecule type" value="Genomic_DNA"/>
</dbReference>
<accession>A0A378XG95</accession>
<name>A0A378XG95_9BURK</name>
<evidence type="ECO:0000256" key="2">
    <source>
        <dbReference type="ARBA" id="ARBA00023316"/>
    </source>
</evidence>
<dbReference type="InterPro" id="IPR036908">
    <property type="entry name" value="RlpA-like_sf"/>
</dbReference>
<dbReference type="Proteomes" id="UP000254603">
    <property type="component" value="Unassembled WGS sequence"/>
</dbReference>
<keyword evidence="3" id="KW-0732">Signal</keyword>
<dbReference type="Gene3D" id="2.40.40.10">
    <property type="entry name" value="RlpA-like domain"/>
    <property type="match status" value="1"/>
</dbReference>
<reference evidence="6 7" key="1">
    <citation type="submission" date="2018-06" db="EMBL/GenBank/DDBJ databases">
        <authorList>
            <consortium name="Pathogen Informatics"/>
            <person name="Doyle S."/>
        </authorList>
    </citation>
    <scope>NUCLEOTIDE SEQUENCE [LARGE SCALE GENOMIC DNA]</scope>
    <source>
        <strain evidence="6 7">NCTC11997</strain>
    </source>
</reference>
<dbReference type="InterPro" id="IPR012997">
    <property type="entry name" value="RplA"/>
</dbReference>
<evidence type="ECO:0000256" key="3">
    <source>
        <dbReference type="HAMAP-Rule" id="MF_02071"/>
    </source>
</evidence>
<dbReference type="Pfam" id="PF03330">
    <property type="entry name" value="DPBB_1"/>
    <property type="match status" value="1"/>
</dbReference>
<dbReference type="NCBIfam" id="TIGR00413">
    <property type="entry name" value="rlpA"/>
    <property type="match status" value="1"/>
</dbReference>
<dbReference type="AlphaFoldDB" id="A0A378XG95"/>
<dbReference type="GO" id="GO:0071555">
    <property type="term" value="P:cell wall organization"/>
    <property type="evidence" value="ECO:0007669"/>
    <property type="project" value="UniProtKB-KW"/>
</dbReference>
<dbReference type="PANTHER" id="PTHR34183:SF1">
    <property type="entry name" value="ENDOLYTIC PEPTIDOGLYCAN TRANSGLYCOSYLASE RLPA"/>
    <property type="match status" value="1"/>
</dbReference>
<evidence type="ECO:0000256" key="1">
    <source>
        <dbReference type="ARBA" id="ARBA00023239"/>
    </source>
</evidence>
<comment type="similarity">
    <text evidence="3 4">Belongs to the RlpA family.</text>
</comment>